<evidence type="ECO:0000256" key="2">
    <source>
        <dbReference type="ARBA" id="ARBA00023002"/>
    </source>
</evidence>
<dbReference type="SUPFAM" id="SSF51735">
    <property type="entry name" value="NAD(P)-binding Rossmann-fold domains"/>
    <property type="match status" value="1"/>
</dbReference>
<dbReference type="Pfam" id="PF00106">
    <property type="entry name" value="adh_short"/>
    <property type="match status" value="1"/>
</dbReference>
<proteinExistence type="inferred from homology"/>
<dbReference type="InterPro" id="IPR020904">
    <property type="entry name" value="Sc_DH/Rdtase_CS"/>
</dbReference>
<accession>A0ABV2D740</accession>
<protein>
    <submittedName>
        <fullName evidence="4">SDR family NAD(P)-dependent oxidoreductase</fullName>
    </submittedName>
</protein>
<comment type="caution">
    <text evidence="4">The sequence shown here is derived from an EMBL/GenBank/DDBJ whole genome shotgun (WGS) entry which is preliminary data.</text>
</comment>
<evidence type="ECO:0000256" key="1">
    <source>
        <dbReference type="ARBA" id="ARBA00006484"/>
    </source>
</evidence>
<dbReference type="InterPro" id="IPR036291">
    <property type="entry name" value="NAD(P)-bd_dom_sf"/>
</dbReference>
<comment type="similarity">
    <text evidence="1 3">Belongs to the short-chain dehydrogenases/reductases (SDR) family.</text>
</comment>
<dbReference type="PRINTS" id="PR00080">
    <property type="entry name" value="SDRFAMILY"/>
</dbReference>
<evidence type="ECO:0000256" key="3">
    <source>
        <dbReference type="RuleBase" id="RU000363"/>
    </source>
</evidence>
<keyword evidence="2" id="KW-0560">Oxidoreductase</keyword>
<dbReference type="InterPro" id="IPR051911">
    <property type="entry name" value="SDR_oxidoreductase"/>
</dbReference>
<gene>
    <name evidence="4" type="ORF">ABVQ20_01750</name>
</gene>
<dbReference type="InterPro" id="IPR002347">
    <property type="entry name" value="SDR_fam"/>
</dbReference>
<evidence type="ECO:0000313" key="5">
    <source>
        <dbReference type="Proteomes" id="UP001548832"/>
    </source>
</evidence>
<organism evidence="4 5">
    <name type="scientific">Mesorhizobium shangrilense</name>
    <dbReference type="NCBI Taxonomy" id="460060"/>
    <lineage>
        <taxon>Bacteria</taxon>
        <taxon>Pseudomonadati</taxon>
        <taxon>Pseudomonadota</taxon>
        <taxon>Alphaproteobacteria</taxon>
        <taxon>Hyphomicrobiales</taxon>
        <taxon>Phyllobacteriaceae</taxon>
        <taxon>Mesorhizobium</taxon>
    </lineage>
</organism>
<sequence length="284" mass="30225">MTQVWFITGAGRGMGADIARAALAAGHGVVATGRDPDKLAKALGASANMLAVRLDVTKPAEAEAAVKAAIERFGRIDVLINNAASFYAGFFEELTPMQIELQLATSLIGPMNVARAVLPVMRGQRGGRIISISSSAGLTGFEFCAAYAASKFGLEGWMESLQAEVEPFGIETMTVNPGFFRTELLTEESTNYAAPLVEDYNERRTQQLESWKGYNGKQSGDPAKLARALVTLAGEAVLPRRFIAGADAIETAEQKLAVLRQQIDAYRALSTSLAFDGASVSAVE</sequence>
<dbReference type="PANTHER" id="PTHR43976">
    <property type="entry name" value="SHORT CHAIN DEHYDROGENASE"/>
    <property type="match status" value="1"/>
</dbReference>
<dbReference type="RefSeq" id="WP_354457778.1">
    <property type="nucleotide sequence ID" value="NZ_JBEWSZ010000001.1"/>
</dbReference>
<dbReference type="PANTHER" id="PTHR43976:SF16">
    <property type="entry name" value="SHORT-CHAIN DEHYDROGENASE_REDUCTASE FAMILY PROTEIN"/>
    <property type="match status" value="1"/>
</dbReference>
<name>A0ABV2D740_9HYPH</name>
<keyword evidence="5" id="KW-1185">Reference proteome</keyword>
<dbReference type="Proteomes" id="UP001548832">
    <property type="component" value="Unassembled WGS sequence"/>
</dbReference>
<dbReference type="EMBL" id="JBEWSZ010000001">
    <property type="protein sequence ID" value="MET2825694.1"/>
    <property type="molecule type" value="Genomic_DNA"/>
</dbReference>
<reference evidence="4 5" key="1">
    <citation type="submission" date="2024-06" db="EMBL/GenBank/DDBJ databases">
        <authorList>
            <person name="Kim D.-U."/>
        </authorList>
    </citation>
    <scope>NUCLEOTIDE SEQUENCE [LARGE SCALE GENOMIC DNA]</scope>
    <source>
        <strain evidence="4 5">KACC15460</strain>
    </source>
</reference>
<evidence type="ECO:0000313" key="4">
    <source>
        <dbReference type="EMBL" id="MET2825694.1"/>
    </source>
</evidence>
<dbReference type="PRINTS" id="PR00081">
    <property type="entry name" value="GDHRDH"/>
</dbReference>
<dbReference type="PROSITE" id="PS00061">
    <property type="entry name" value="ADH_SHORT"/>
    <property type="match status" value="1"/>
</dbReference>
<dbReference type="Gene3D" id="3.40.50.720">
    <property type="entry name" value="NAD(P)-binding Rossmann-like Domain"/>
    <property type="match status" value="1"/>
</dbReference>